<dbReference type="Gene3D" id="2.60.40.10">
    <property type="entry name" value="Immunoglobulins"/>
    <property type="match status" value="1"/>
</dbReference>
<dbReference type="SUPFAM" id="SSF56988">
    <property type="entry name" value="Anthrax protective antigen"/>
    <property type="match status" value="1"/>
</dbReference>
<dbReference type="RefSeq" id="WP_311948055.1">
    <property type="nucleotide sequence ID" value="NZ_JAVLVU010000001.1"/>
</dbReference>
<keyword evidence="2" id="KW-0732">Signal</keyword>
<dbReference type="InterPro" id="IPR001764">
    <property type="entry name" value="Glyco_hydro_3_N"/>
</dbReference>
<comment type="caution">
    <text evidence="5">The sequence shown here is derived from an EMBL/GenBank/DDBJ whole genome shotgun (WGS) entry which is preliminary data.</text>
</comment>
<dbReference type="EMBL" id="JAVLVU010000001">
    <property type="protein sequence ID" value="MDT3401998.1"/>
    <property type="molecule type" value="Genomic_DNA"/>
</dbReference>
<dbReference type="EC" id="3.2.1.21" evidence="5"/>
<dbReference type="Proteomes" id="UP001258315">
    <property type="component" value="Unassembled WGS sequence"/>
</dbReference>
<dbReference type="InterPro" id="IPR036962">
    <property type="entry name" value="Glyco_hydro_3_N_sf"/>
</dbReference>
<evidence type="ECO:0000259" key="4">
    <source>
        <dbReference type="PROSITE" id="PS51820"/>
    </source>
</evidence>
<sequence>MRRSTIFYSLILISVMGLCLAFDTPRTGDLKFRNPALSIEERVNDLVSKLTLEEKVGQMLNAAPAVERLGIPAYNWWNESLHGIARTPFKVTVYPQAIAMAATFDTNSMHRMAEYTADEGRAVYNESVKAGHRGIYLGLTYWTPNINIFRDPRWGRGQETYGEDPYLTANIGASFVRGLQGTDPVYLKAAACAKHYAVHSGPESSRHEFNAEATDYDLWDTYLPAFHKLVVDTKVAGVMCAYNAFKGQPCCGSDLLLNNILRNKWKFTGYLTSDCGGIDDFYQKHKTHASAEDAAADAVLHGTDIECGNVTYKSLLGAVQHGKISEKQLDISLKRLFTIRFRLGMFDPPAKNKYAKIGAEMLETPEHKAHALKMAHQSIVLLKNQNNVLPLSKHLKKVAVIGPNADNPISVLGNYNGTPSEISTPYKAIKAKLGNNAEVYYDQGISYTSESYTRNIDLGELGTINGQKGFKAEYWQNGTLNGQPAVTRQETAINYIWRDGTFVVGQVSQKNFSARWSTNYVAASNDDISFELTGNKPYKLIIDNEERTLSGEPDGFGPKTYTLKAKKGQSYQVVIEYRQTEGRATFSFKSGVAIKADVNAIAQSVKDADAIIFVGGISPQLEGEEMRVNEKGFNGGDRTSIELPKVQTDLLKALQSTGKPVVFVMMTGSAIAVPWEAENVPAIVNAWYGGQSAGTALADVLFGDYNPAGRLPVTFYRSDKDLPPFEDYTMKNRTYRYFTGKPLYAFGHGLSYSKFNYGSLQIPATAAHGKNVLVKVKVTNTSKIDGEEVTQLYITHQGLKTRVPIRALKGFQRNLVKAGATKEISFVLKPQDLLITAQDGEQKFMPGTITISVGGSQPTQVSASTRQTISKSVLLR</sequence>
<dbReference type="InterPro" id="IPR017853">
    <property type="entry name" value="GH"/>
</dbReference>
<dbReference type="Pfam" id="PF01915">
    <property type="entry name" value="Glyco_hydro_3_C"/>
    <property type="match status" value="1"/>
</dbReference>
<dbReference type="SUPFAM" id="SSF52279">
    <property type="entry name" value="Beta-D-glucan exohydrolase, C-terminal domain"/>
    <property type="match status" value="1"/>
</dbReference>
<dbReference type="Gene3D" id="3.40.50.1700">
    <property type="entry name" value="Glycoside hydrolase family 3 C-terminal domain"/>
    <property type="match status" value="2"/>
</dbReference>
<dbReference type="InterPro" id="IPR013783">
    <property type="entry name" value="Ig-like_fold"/>
</dbReference>
<dbReference type="InterPro" id="IPR002772">
    <property type="entry name" value="Glyco_hydro_3_C"/>
</dbReference>
<gene>
    <name evidence="5" type="ORF">QE417_001070</name>
</gene>
<keyword evidence="6" id="KW-1185">Reference proteome</keyword>
<feature type="domain" description="PA14" evidence="4">
    <location>
        <begin position="465"/>
        <end position="605"/>
    </location>
</feature>
<keyword evidence="3 5" id="KW-0378">Hydrolase</keyword>
<dbReference type="PANTHER" id="PTHR42721:SF3">
    <property type="entry name" value="BETA-D-XYLOSIDASE 5-RELATED"/>
    <property type="match status" value="1"/>
</dbReference>
<comment type="similarity">
    <text evidence="1">Belongs to the glycosyl hydrolase 3 family.</text>
</comment>
<dbReference type="InterPro" id="IPR044993">
    <property type="entry name" value="BXL"/>
</dbReference>
<dbReference type="SUPFAM" id="SSF51445">
    <property type="entry name" value="(Trans)glycosidases"/>
    <property type="match status" value="1"/>
</dbReference>
<accession>A0ABU3GQE0</accession>
<evidence type="ECO:0000313" key="6">
    <source>
        <dbReference type="Proteomes" id="UP001258315"/>
    </source>
</evidence>
<dbReference type="PROSITE" id="PS51820">
    <property type="entry name" value="PA14"/>
    <property type="match status" value="1"/>
</dbReference>
<evidence type="ECO:0000256" key="1">
    <source>
        <dbReference type="ARBA" id="ARBA00005336"/>
    </source>
</evidence>
<dbReference type="Gene3D" id="3.20.20.300">
    <property type="entry name" value="Glycoside hydrolase, family 3, N-terminal domain"/>
    <property type="match status" value="1"/>
</dbReference>
<dbReference type="PRINTS" id="PR00133">
    <property type="entry name" value="GLHYDRLASE3"/>
</dbReference>
<protein>
    <submittedName>
        <fullName evidence="5">Beta-glucosidase</fullName>
        <ecNumber evidence="5">3.2.1.21</ecNumber>
    </submittedName>
</protein>
<organism evidence="5 6">
    <name type="scientific">Mucilaginibacter terrae</name>
    <dbReference type="NCBI Taxonomy" id="1955052"/>
    <lineage>
        <taxon>Bacteria</taxon>
        <taxon>Pseudomonadati</taxon>
        <taxon>Bacteroidota</taxon>
        <taxon>Sphingobacteriia</taxon>
        <taxon>Sphingobacteriales</taxon>
        <taxon>Sphingobacteriaceae</taxon>
        <taxon>Mucilaginibacter</taxon>
    </lineage>
</organism>
<dbReference type="Pfam" id="PF07691">
    <property type="entry name" value="PA14"/>
    <property type="match status" value="1"/>
</dbReference>
<keyword evidence="5" id="KW-0326">Glycosidase</keyword>
<dbReference type="GO" id="GO:0008422">
    <property type="term" value="F:beta-glucosidase activity"/>
    <property type="evidence" value="ECO:0007669"/>
    <property type="project" value="UniProtKB-EC"/>
</dbReference>
<evidence type="ECO:0000256" key="3">
    <source>
        <dbReference type="ARBA" id="ARBA00022801"/>
    </source>
</evidence>
<dbReference type="Pfam" id="PF00933">
    <property type="entry name" value="Glyco_hydro_3"/>
    <property type="match status" value="1"/>
</dbReference>
<dbReference type="SMART" id="SM01217">
    <property type="entry name" value="Fn3_like"/>
    <property type="match status" value="1"/>
</dbReference>
<evidence type="ECO:0000313" key="5">
    <source>
        <dbReference type="EMBL" id="MDT3401998.1"/>
    </source>
</evidence>
<evidence type="ECO:0000256" key="2">
    <source>
        <dbReference type="ARBA" id="ARBA00022729"/>
    </source>
</evidence>
<dbReference type="PANTHER" id="PTHR42721">
    <property type="entry name" value="SUGAR HYDROLASE-RELATED"/>
    <property type="match status" value="1"/>
</dbReference>
<dbReference type="InterPro" id="IPR026891">
    <property type="entry name" value="Fn3-like"/>
</dbReference>
<name>A0ABU3GQE0_9SPHI</name>
<dbReference type="InterPro" id="IPR037524">
    <property type="entry name" value="PA14/GLEYA"/>
</dbReference>
<dbReference type="SMART" id="SM00758">
    <property type="entry name" value="PA14"/>
    <property type="match status" value="1"/>
</dbReference>
<dbReference type="Pfam" id="PF14310">
    <property type="entry name" value="Fn3-like"/>
    <property type="match status" value="1"/>
</dbReference>
<proteinExistence type="inferred from homology"/>
<dbReference type="InterPro" id="IPR036881">
    <property type="entry name" value="Glyco_hydro_3_C_sf"/>
</dbReference>
<dbReference type="InterPro" id="IPR011658">
    <property type="entry name" value="PA14_dom"/>
</dbReference>
<reference evidence="6" key="1">
    <citation type="submission" date="2023-07" db="EMBL/GenBank/DDBJ databases">
        <title>Functional and genomic diversity of the sorghum phyllosphere microbiome.</title>
        <authorList>
            <person name="Shade A."/>
        </authorList>
    </citation>
    <scope>NUCLEOTIDE SEQUENCE [LARGE SCALE GENOMIC DNA]</scope>
    <source>
        <strain evidence="6">SORGH_AS_0422</strain>
    </source>
</reference>